<organism evidence="1 2">
    <name type="scientific">Acer saccharum</name>
    <name type="common">Sugar maple</name>
    <dbReference type="NCBI Taxonomy" id="4024"/>
    <lineage>
        <taxon>Eukaryota</taxon>
        <taxon>Viridiplantae</taxon>
        <taxon>Streptophyta</taxon>
        <taxon>Embryophyta</taxon>
        <taxon>Tracheophyta</taxon>
        <taxon>Spermatophyta</taxon>
        <taxon>Magnoliopsida</taxon>
        <taxon>eudicotyledons</taxon>
        <taxon>Gunneridae</taxon>
        <taxon>Pentapetalae</taxon>
        <taxon>rosids</taxon>
        <taxon>malvids</taxon>
        <taxon>Sapindales</taxon>
        <taxon>Sapindaceae</taxon>
        <taxon>Hippocastanoideae</taxon>
        <taxon>Acereae</taxon>
        <taxon>Acer</taxon>
    </lineage>
</organism>
<reference evidence="1" key="2">
    <citation type="submission" date="2023-06" db="EMBL/GenBank/DDBJ databases">
        <authorList>
            <person name="Swenson N.G."/>
            <person name="Wegrzyn J.L."/>
            <person name="Mcevoy S.L."/>
        </authorList>
    </citation>
    <scope>NUCLEOTIDE SEQUENCE</scope>
    <source>
        <strain evidence="1">NS2018</strain>
        <tissue evidence="1">Leaf</tissue>
    </source>
</reference>
<accession>A0AA39T625</accession>
<gene>
    <name evidence="1" type="ORF">LWI29_025594</name>
</gene>
<dbReference type="EMBL" id="JAUESC010000003">
    <property type="protein sequence ID" value="KAK0601589.1"/>
    <property type="molecule type" value="Genomic_DNA"/>
</dbReference>
<proteinExistence type="predicted"/>
<dbReference type="AlphaFoldDB" id="A0AA39T625"/>
<sequence length="111" mass="11722">MNISGVLSSNTYWEHGIVIGVVAKQDTEIYSTIHSVCQLSGGCFLRDFSSIFFALSLSLSLAPSFSSKSEEVHSLLHSCSRSDVADCLSSSAVATTAPTSLQPGSPFGVIF</sequence>
<evidence type="ECO:0000313" key="2">
    <source>
        <dbReference type="Proteomes" id="UP001168877"/>
    </source>
</evidence>
<name>A0AA39T625_ACESA</name>
<protein>
    <submittedName>
        <fullName evidence="1">Uncharacterized protein</fullName>
    </submittedName>
</protein>
<reference evidence="1" key="1">
    <citation type="journal article" date="2022" name="Plant J.">
        <title>Strategies of tolerance reflected in two North American maple genomes.</title>
        <authorList>
            <person name="McEvoy S.L."/>
            <person name="Sezen U.U."/>
            <person name="Trouern-Trend A."/>
            <person name="McMahon S.M."/>
            <person name="Schaberg P.G."/>
            <person name="Yang J."/>
            <person name="Wegrzyn J.L."/>
            <person name="Swenson N.G."/>
        </authorList>
    </citation>
    <scope>NUCLEOTIDE SEQUENCE</scope>
    <source>
        <strain evidence="1">NS2018</strain>
    </source>
</reference>
<evidence type="ECO:0000313" key="1">
    <source>
        <dbReference type="EMBL" id="KAK0601589.1"/>
    </source>
</evidence>
<comment type="caution">
    <text evidence="1">The sequence shown here is derived from an EMBL/GenBank/DDBJ whole genome shotgun (WGS) entry which is preliminary data.</text>
</comment>
<keyword evidence="2" id="KW-1185">Reference proteome</keyword>
<dbReference type="Proteomes" id="UP001168877">
    <property type="component" value="Unassembled WGS sequence"/>
</dbReference>